<feature type="compositionally biased region" description="Basic and acidic residues" evidence="7">
    <location>
        <begin position="395"/>
        <end position="416"/>
    </location>
</feature>
<evidence type="ECO:0000256" key="2">
    <source>
        <dbReference type="ARBA" id="ARBA00022676"/>
    </source>
</evidence>
<proteinExistence type="inferred from homology"/>
<evidence type="ECO:0000313" key="11">
    <source>
        <dbReference type="Proteomes" id="UP000663870"/>
    </source>
</evidence>
<dbReference type="EMBL" id="CAJNOH010003170">
    <property type="protein sequence ID" value="CAF1326195.1"/>
    <property type="molecule type" value="Genomic_DNA"/>
</dbReference>
<protein>
    <recommendedName>
        <fullName evidence="6">NAD(P)(+)--arginine ADP-ribosyltransferase</fullName>
        <ecNumber evidence="6">2.4.2.31</ecNumber>
    </recommendedName>
    <alternativeName>
        <fullName evidence="6">Mono(ADP-ribosyl)transferase</fullName>
    </alternativeName>
</protein>
<comment type="catalytic activity">
    <reaction evidence="5 6">
        <text>L-arginyl-[protein] + NAD(+) = N(omega)-(ADP-D-ribosyl)-L-arginyl-[protein] + nicotinamide + H(+)</text>
        <dbReference type="Rhea" id="RHEA:19149"/>
        <dbReference type="Rhea" id="RHEA-COMP:10532"/>
        <dbReference type="Rhea" id="RHEA-COMP:15087"/>
        <dbReference type="ChEBI" id="CHEBI:15378"/>
        <dbReference type="ChEBI" id="CHEBI:17154"/>
        <dbReference type="ChEBI" id="CHEBI:29965"/>
        <dbReference type="ChEBI" id="CHEBI:57540"/>
        <dbReference type="ChEBI" id="CHEBI:142554"/>
        <dbReference type="EC" id="2.4.2.31"/>
    </reaction>
</comment>
<dbReference type="EC" id="2.4.2.31" evidence="6"/>
<dbReference type="Gene3D" id="3.90.176.10">
    <property type="entry name" value="Toxin ADP-ribosyltransferase, Chain A, domain 1"/>
    <property type="match status" value="1"/>
</dbReference>
<dbReference type="InterPro" id="IPR000768">
    <property type="entry name" value="ART"/>
</dbReference>
<keyword evidence="6" id="KW-0521">NADP</keyword>
<dbReference type="Proteomes" id="UP000663854">
    <property type="component" value="Unassembled WGS sequence"/>
</dbReference>
<dbReference type="AlphaFoldDB" id="A0A815FBB0"/>
<keyword evidence="3 6" id="KW-0808">Transferase</keyword>
<reference evidence="8" key="1">
    <citation type="submission" date="2021-02" db="EMBL/GenBank/DDBJ databases">
        <authorList>
            <person name="Nowell W R."/>
        </authorList>
    </citation>
    <scope>NUCLEOTIDE SEQUENCE</scope>
</reference>
<dbReference type="GO" id="GO:0106274">
    <property type="term" value="F:NAD+-protein-arginine ADP-ribosyltransferase activity"/>
    <property type="evidence" value="ECO:0007669"/>
    <property type="project" value="UniProtKB-EC"/>
</dbReference>
<evidence type="ECO:0000313" key="10">
    <source>
        <dbReference type="Proteomes" id="UP000663854"/>
    </source>
</evidence>
<comment type="caution">
    <text evidence="8">The sequence shown here is derived from an EMBL/GenBank/DDBJ whole genome shotgun (WGS) entry which is preliminary data.</text>
</comment>
<keyword evidence="11" id="KW-1185">Reference proteome</keyword>
<dbReference type="Proteomes" id="UP000663870">
    <property type="component" value="Unassembled WGS sequence"/>
</dbReference>
<dbReference type="EMBL" id="CAJNOL010004469">
    <property type="protein sequence ID" value="CAF1588922.1"/>
    <property type="molecule type" value="Genomic_DNA"/>
</dbReference>
<accession>A0A815FBB0</accession>
<keyword evidence="2 6" id="KW-0328">Glycosyltransferase</keyword>
<gene>
    <name evidence="9" type="ORF">JXQ802_LOCUS47021</name>
    <name evidence="8" type="ORF">PYM288_LOCUS31173</name>
</gene>
<dbReference type="SUPFAM" id="SSF117839">
    <property type="entry name" value="WWE domain"/>
    <property type="match status" value="1"/>
</dbReference>
<evidence type="ECO:0000256" key="6">
    <source>
        <dbReference type="RuleBase" id="RU361228"/>
    </source>
</evidence>
<evidence type="ECO:0000256" key="7">
    <source>
        <dbReference type="SAM" id="MobiDB-lite"/>
    </source>
</evidence>
<evidence type="ECO:0000256" key="4">
    <source>
        <dbReference type="ARBA" id="ARBA00022695"/>
    </source>
</evidence>
<dbReference type="SUPFAM" id="SSF56399">
    <property type="entry name" value="ADP-ribosylation"/>
    <property type="match status" value="1"/>
</dbReference>
<comment type="similarity">
    <text evidence="1 6">Belongs to the Arg-specific ADP-ribosyltransferase family.</text>
</comment>
<feature type="region of interest" description="Disordered" evidence="7">
    <location>
        <begin position="386"/>
        <end position="416"/>
    </location>
</feature>
<dbReference type="Pfam" id="PF01129">
    <property type="entry name" value="ART"/>
    <property type="match status" value="1"/>
</dbReference>
<evidence type="ECO:0000313" key="8">
    <source>
        <dbReference type="EMBL" id="CAF1326195.1"/>
    </source>
</evidence>
<evidence type="ECO:0000256" key="5">
    <source>
        <dbReference type="ARBA" id="ARBA00047597"/>
    </source>
</evidence>
<dbReference type="GO" id="GO:0016779">
    <property type="term" value="F:nucleotidyltransferase activity"/>
    <property type="evidence" value="ECO:0007669"/>
    <property type="project" value="UniProtKB-KW"/>
</dbReference>
<name>A0A815FBB0_9BILA</name>
<feature type="non-terminal residue" evidence="8">
    <location>
        <position position="1"/>
    </location>
</feature>
<evidence type="ECO:0000313" key="9">
    <source>
        <dbReference type="EMBL" id="CAF1588922.1"/>
    </source>
</evidence>
<keyword evidence="6" id="KW-0520">NAD</keyword>
<evidence type="ECO:0000256" key="1">
    <source>
        <dbReference type="ARBA" id="ARBA00009558"/>
    </source>
</evidence>
<dbReference type="PROSITE" id="PS51996">
    <property type="entry name" value="TR_MART"/>
    <property type="match status" value="1"/>
</dbReference>
<organism evidence="8 10">
    <name type="scientific">Rotaria sordida</name>
    <dbReference type="NCBI Taxonomy" id="392033"/>
    <lineage>
        <taxon>Eukaryota</taxon>
        <taxon>Metazoa</taxon>
        <taxon>Spiralia</taxon>
        <taxon>Gnathifera</taxon>
        <taxon>Rotifera</taxon>
        <taxon>Eurotatoria</taxon>
        <taxon>Bdelloidea</taxon>
        <taxon>Philodinida</taxon>
        <taxon>Philodinidae</taxon>
        <taxon>Rotaria</taxon>
    </lineage>
</organism>
<evidence type="ECO:0000256" key="3">
    <source>
        <dbReference type="ARBA" id="ARBA00022679"/>
    </source>
</evidence>
<dbReference type="InterPro" id="IPR037197">
    <property type="entry name" value="WWE_dom_sf"/>
</dbReference>
<keyword evidence="4" id="KW-0548">Nucleotidyltransferase</keyword>
<sequence>MIIEEAFQTGQKHAVLDGYTIDFKEGIQISNNDRSKQHPVKRITCSIDDHPVREERFTYTPISPKQPFAGRYGWISPFIRATVKHLNITKENLPSKDATVIPMIVEKAADGIIQEGKKIEKQREAEWIAKMLREKQHASMKEVWKSCAYLYSLEGFLYKKMNETMRLIGDKDYEQDWRDKVPTLGPFCLLLWDNPASYKTTKQGTILYRGAKLSDELVSMFKEDCKQKRKNKPIRSFQSFTSCSRDSAVAEMYGNTLFIMTIKHAFSVDLKACSQYPDEEEELVSPGVCFTVERVEFDQEKDKYVIYLDLIQQYNQIDHEQISECLIRHSDPIDPDSDSDAYYADARLRDLRRDRCDRYPGYARRYRYRGYARRYRYRGYARRYHHRGYARRPHARNDDRRHRARNDDRRDGGEHD</sequence>